<comment type="subcellular location">
    <subcellularLocation>
        <location evidence="1 2">Nucleus</location>
    </subcellularLocation>
</comment>
<reference evidence="6" key="1">
    <citation type="journal article" date="2014" name="Proc. Natl. Acad. Sci. U.S.A.">
        <title>Extensive sampling of basidiomycete genomes demonstrates inadequacy of the white-rot/brown-rot paradigm for wood decay fungi.</title>
        <authorList>
            <person name="Riley R."/>
            <person name="Salamov A.A."/>
            <person name="Brown D.W."/>
            <person name="Nagy L.G."/>
            <person name="Floudas D."/>
            <person name="Held B.W."/>
            <person name="Levasseur A."/>
            <person name="Lombard V."/>
            <person name="Morin E."/>
            <person name="Otillar R."/>
            <person name="Lindquist E.A."/>
            <person name="Sun H."/>
            <person name="LaButti K.M."/>
            <person name="Schmutz J."/>
            <person name="Jabbour D."/>
            <person name="Luo H."/>
            <person name="Baker S.E."/>
            <person name="Pisabarro A.G."/>
            <person name="Walton J.D."/>
            <person name="Blanchette R.A."/>
            <person name="Henrissat B."/>
            <person name="Martin F."/>
            <person name="Cullen D."/>
            <person name="Hibbett D.S."/>
            <person name="Grigoriev I.V."/>
        </authorList>
    </citation>
    <scope>NUCLEOTIDE SEQUENCE [LARGE SCALE GENOMIC DNA]</scope>
    <source>
        <strain evidence="6">MUCL 33604</strain>
    </source>
</reference>
<dbReference type="Pfam" id="PF00046">
    <property type="entry name" value="Homeodomain"/>
    <property type="match status" value="1"/>
</dbReference>
<feature type="DNA-binding region" description="Homeobox" evidence="1">
    <location>
        <begin position="31"/>
        <end position="90"/>
    </location>
</feature>
<dbReference type="EMBL" id="KL197710">
    <property type="protein sequence ID" value="KDQ63380.1"/>
    <property type="molecule type" value="Genomic_DNA"/>
</dbReference>
<dbReference type="SMART" id="SM00389">
    <property type="entry name" value="HOX"/>
    <property type="match status" value="1"/>
</dbReference>
<keyword evidence="6" id="KW-1185">Reference proteome</keyword>
<evidence type="ECO:0000256" key="3">
    <source>
        <dbReference type="SAM" id="MobiDB-lite"/>
    </source>
</evidence>
<sequence>MTRRVTRKVTANLPMRSGLRKRKAKDSVKENITRHTRMTKEQLVVLNGVFIQNRKPSKADKEELAKQLSCLYEKVDHWFANKREKCNRELRELEERQEEEKRELRNKRKMEMKEAKGNKNALGKLEELGQGEDVEIIAQEFAPEEIAAARTLCWLRSRRMPDESTSSSPRVP</sequence>
<feature type="compositionally biased region" description="Basic and acidic residues" evidence="3">
    <location>
        <begin position="94"/>
        <end position="117"/>
    </location>
</feature>
<organism evidence="5 6">
    <name type="scientific">Jaapia argillacea MUCL 33604</name>
    <dbReference type="NCBI Taxonomy" id="933084"/>
    <lineage>
        <taxon>Eukaryota</taxon>
        <taxon>Fungi</taxon>
        <taxon>Dikarya</taxon>
        <taxon>Basidiomycota</taxon>
        <taxon>Agaricomycotina</taxon>
        <taxon>Agaricomycetes</taxon>
        <taxon>Agaricomycetidae</taxon>
        <taxon>Jaapiales</taxon>
        <taxon>Jaapiaceae</taxon>
        <taxon>Jaapia</taxon>
    </lineage>
</organism>
<evidence type="ECO:0000313" key="5">
    <source>
        <dbReference type="EMBL" id="KDQ63380.1"/>
    </source>
</evidence>
<dbReference type="InterPro" id="IPR009057">
    <property type="entry name" value="Homeodomain-like_sf"/>
</dbReference>
<evidence type="ECO:0000256" key="1">
    <source>
        <dbReference type="PROSITE-ProRule" id="PRU00108"/>
    </source>
</evidence>
<dbReference type="InParanoid" id="A0A067QB60"/>
<dbReference type="PROSITE" id="PS50071">
    <property type="entry name" value="HOMEOBOX_2"/>
    <property type="match status" value="1"/>
</dbReference>
<evidence type="ECO:0000313" key="6">
    <source>
        <dbReference type="Proteomes" id="UP000027265"/>
    </source>
</evidence>
<dbReference type="HOGENOM" id="CLU_1555473_0_0_1"/>
<proteinExistence type="predicted"/>
<dbReference type="OrthoDB" id="6159439at2759"/>
<dbReference type="Gene3D" id="1.10.10.60">
    <property type="entry name" value="Homeodomain-like"/>
    <property type="match status" value="1"/>
</dbReference>
<dbReference type="AlphaFoldDB" id="A0A067QB60"/>
<gene>
    <name evidence="5" type="ORF">JAAARDRAFT_75787</name>
</gene>
<keyword evidence="1 2" id="KW-0371">Homeobox</keyword>
<feature type="region of interest" description="Disordered" evidence="3">
    <location>
        <begin position="94"/>
        <end position="118"/>
    </location>
</feature>
<dbReference type="GO" id="GO:0005634">
    <property type="term" value="C:nucleus"/>
    <property type="evidence" value="ECO:0007669"/>
    <property type="project" value="UniProtKB-SubCell"/>
</dbReference>
<dbReference type="GO" id="GO:0003677">
    <property type="term" value="F:DNA binding"/>
    <property type="evidence" value="ECO:0007669"/>
    <property type="project" value="UniProtKB-UniRule"/>
</dbReference>
<evidence type="ECO:0000256" key="2">
    <source>
        <dbReference type="RuleBase" id="RU000682"/>
    </source>
</evidence>
<keyword evidence="1 2" id="KW-0539">Nucleus</keyword>
<dbReference type="InterPro" id="IPR001356">
    <property type="entry name" value="HD"/>
</dbReference>
<evidence type="ECO:0000259" key="4">
    <source>
        <dbReference type="PROSITE" id="PS50071"/>
    </source>
</evidence>
<protein>
    <recommendedName>
        <fullName evidence="4">Homeobox domain-containing protein</fullName>
    </recommendedName>
</protein>
<keyword evidence="1 2" id="KW-0238">DNA-binding</keyword>
<feature type="domain" description="Homeobox" evidence="4">
    <location>
        <begin position="29"/>
        <end position="89"/>
    </location>
</feature>
<dbReference type="SUPFAM" id="SSF46689">
    <property type="entry name" value="Homeodomain-like"/>
    <property type="match status" value="1"/>
</dbReference>
<dbReference type="Proteomes" id="UP000027265">
    <property type="component" value="Unassembled WGS sequence"/>
</dbReference>
<name>A0A067QB60_9AGAM</name>
<dbReference type="CDD" id="cd00086">
    <property type="entry name" value="homeodomain"/>
    <property type="match status" value="1"/>
</dbReference>
<accession>A0A067QB60</accession>